<dbReference type="Proteomes" id="UP000433876">
    <property type="component" value="Unassembled WGS sequence"/>
</dbReference>
<accession>A0A8S8ZSR8</accession>
<dbReference type="EMBL" id="NMPR01000064">
    <property type="protein sequence ID" value="KAA8632020.1"/>
    <property type="molecule type" value="Genomic_DNA"/>
</dbReference>
<dbReference type="AlphaFoldDB" id="A0A8S8ZSR8"/>
<dbReference type="OMA" id="YTWERID"/>
<protein>
    <submittedName>
        <fullName evidence="2">Uncharacterized protein</fullName>
    </submittedName>
</protein>
<feature type="region of interest" description="Disordered" evidence="1">
    <location>
        <begin position="169"/>
        <end position="192"/>
    </location>
</feature>
<feature type="compositionally biased region" description="Pro residues" evidence="1">
    <location>
        <begin position="38"/>
        <end position="47"/>
    </location>
</feature>
<sequence>MTTPGLYGSQSESHQQHLATSSTLVAPPSSPRALLRPQPKPPTPLPPQTTRSKSVPLTSTTSKTPIATTKRPPKPTFSKISSLYQYTWERIDDLKLITGALCERLIALEDTVATLDEEDSMEIFTKKAFDMATEGQLIAMIAEQFKETGSLMADRAMSVGLVDVDWDGNGNGNGKANGNVDGKGDGSGKAEK</sequence>
<name>A0A8S8ZSR8_SORMA</name>
<gene>
    <name evidence="2" type="ORF">SMACR_06202</name>
</gene>
<feature type="region of interest" description="Disordered" evidence="1">
    <location>
        <begin position="1"/>
        <end position="74"/>
    </location>
</feature>
<feature type="compositionally biased region" description="Basic and acidic residues" evidence="1">
    <location>
        <begin position="182"/>
        <end position="192"/>
    </location>
</feature>
<proteinExistence type="predicted"/>
<feature type="compositionally biased region" description="Polar residues" evidence="1">
    <location>
        <begin position="1"/>
        <end position="24"/>
    </location>
</feature>
<feature type="compositionally biased region" description="Low complexity" evidence="1">
    <location>
        <begin position="58"/>
        <end position="70"/>
    </location>
</feature>
<organism evidence="2 3">
    <name type="scientific">Sordaria macrospora</name>
    <dbReference type="NCBI Taxonomy" id="5147"/>
    <lineage>
        <taxon>Eukaryota</taxon>
        <taxon>Fungi</taxon>
        <taxon>Dikarya</taxon>
        <taxon>Ascomycota</taxon>
        <taxon>Pezizomycotina</taxon>
        <taxon>Sordariomycetes</taxon>
        <taxon>Sordariomycetidae</taxon>
        <taxon>Sordariales</taxon>
        <taxon>Sordariaceae</taxon>
        <taxon>Sordaria</taxon>
    </lineage>
</organism>
<dbReference type="VEuPathDB" id="FungiDB:SMAC_06202"/>
<comment type="caution">
    <text evidence="2">The sequence shown here is derived from an EMBL/GenBank/DDBJ whole genome shotgun (WGS) entry which is preliminary data.</text>
</comment>
<evidence type="ECO:0000313" key="2">
    <source>
        <dbReference type="EMBL" id="KAA8632020.1"/>
    </source>
</evidence>
<reference evidence="2 3" key="1">
    <citation type="submission" date="2017-07" db="EMBL/GenBank/DDBJ databases">
        <title>Genome sequence of the Sordaria macrospora wild type strain R19027.</title>
        <authorList>
            <person name="Nowrousian M."/>
            <person name="Teichert I."/>
            <person name="Kueck U."/>
        </authorList>
    </citation>
    <scope>NUCLEOTIDE SEQUENCE [LARGE SCALE GENOMIC DNA]</scope>
    <source>
        <strain evidence="2 3">R19027</strain>
        <tissue evidence="2">Mycelium</tissue>
    </source>
</reference>
<evidence type="ECO:0000256" key="1">
    <source>
        <dbReference type="SAM" id="MobiDB-lite"/>
    </source>
</evidence>
<evidence type="ECO:0000313" key="3">
    <source>
        <dbReference type="Proteomes" id="UP000433876"/>
    </source>
</evidence>